<evidence type="ECO:0000256" key="7">
    <source>
        <dbReference type="ARBA" id="ARBA00023242"/>
    </source>
</evidence>
<dbReference type="PANTHER" id="PTHR14003:SF20">
    <property type="entry name" value="FINGER DOMAIN PROTEIN, PUTATIVE (AFU_ORTHOLOGUE AFUA_4G10380)-RELATED"/>
    <property type="match status" value="1"/>
</dbReference>
<dbReference type="SMART" id="SM00355">
    <property type="entry name" value="ZnF_C2H2"/>
    <property type="match status" value="4"/>
</dbReference>
<keyword evidence="5" id="KW-0862">Zinc</keyword>
<feature type="compositionally biased region" description="Low complexity" evidence="9">
    <location>
        <begin position="202"/>
        <end position="224"/>
    </location>
</feature>
<dbReference type="FunFam" id="3.30.160.60:FF:001465">
    <property type="entry name" value="Zinc finger protein 560"/>
    <property type="match status" value="1"/>
</dbReference>
<evidence type="ECO:0000256" key="9">
    <source>
        <dbReference type="SAM" id="MobiDB-lite"/>
    </source>
</evidence>
<evidence type="ECO:0000313" key="12">
    <source>
        <dbReference type="Proteomes" id="UP000292702"/>
    </source>
</evidence>
<dbReference type="PROSITE" id="PS00028">
    <property type="entry name" value="ZINC_FINGER_C2H2_1"/>
    <property type="match status" value="4"/>
</dbReference>
<dbReference type="GO" id="GO:0000978">
    <property type="term" value="F:RNA polymerase II cis-regulatory region sequence-specific DNA binding"/>
    <property type="evidence" value="ECO:0007669"/>
    <property type="project" value="TreeGrafter"/>
</dbReference>
<keyword evidence="2" id="KW-0479">Metal-binding</keyword>
<dbReference type="GO" id="GO:0000122">
    <property type="term" value="P:negative regulation of transcription by RNA polymerase II"/>
    <property type="evidence" value="ECO:0007669"/>
    <property type="project" value="UniProtKB-ARBA"/>
</dbReference>
<evidence type="ECO:0000256" key="8">
    <source>
        <dbReference type="PROSITE-ProRule" id="PRU00042"/>
    </source>
</evidence>
<feature type="region of interest" description="Disordered" evidence="9">
    <location>
        <begin position="1"/>
        <end position="28"/>
    </location>
</feature>
<feature type="domain" description="C2H2-type" evidence="10">
    <location>
        <begin position="88"/>
        <end position="118"/>
    </location>
</feature>
<feature type="domain" description="C2H2-type" evidence="10">
    <location>
        <begin position="60"/>
        <end position="87"/>
    </location>
</feature>
<dbReference type="GO" id="GO:0008270">
    <property type="term" value="F:zinc ion binding"/>
    <property type="evidence" value="ECO:0007669"/>
    <property type="project" value="UniProtKB-KW"/>
</dbReference>
<dbReference type="InterPro" id="IPR036236">
    <property type="entry name" value="Znf_C2H2_sf"/>
</dbReference>
<keyword evidence="12" id="KW-1185">Reference proteome</keyword>
<feature type="region of interest" description="Disordered" evidence="9">
    <location>
        <begin position="185"/>
        <end position="272"/>
    </location>
</feature>
<feature type="compositionally biased region" description="Basic residues" evidence="9">
    <location>
        <begin position="1"/>
        <end position="11"/>
    </location>
</feature>
<protein>
    <recommendedName>
        <fullName evidence="10">C2H2-type domain-containing protein</fullName>
    </recommendedName>
</protein>
<dbReference type="AlphaFoldDB" id="A0A4R0RGZ2"/>
<keyword evidence="7" id="KW-0539">Nucleus</keyword>
<dbReference type="GO" id="GO:0031519">
    <property type="term" value="C:PcG protein complex"/>
    <property type="evidence" value="ECO:0007669"/>
    <property type="project" value="TreeGrafter"/>
</dbReference>
<dbReference type="STRING" id="92696.A0A4R0RGZ2"/>
<evidence type="ECO:0000256" key="6">
    <source>
        <dbReference type="ARBA" id="ARBA00023125"/>
    </source>
</evidence>
<dbReference type="GO" id="GO:0005667">
    <property type="term" value="C:transcription regulator complex"/>
    <property type="evidence" value="ECO:0007669"/>
    <property type="project" value="TreeGrafter"/>
</dbReference>
<gene>
    <name evidence="11" type="ORF">EIP91_012258</name>
</gene>
<sequence>MPPSRTKKNVRSYREESPDEDSLGHPPRNRICDRCGKVFKRTGDLKRHIRTHDAPEDRPWACDHCDKKFVQRTALNTHMNIHTGERPFVCGMIGCDAVFSDPSSRSRHRREAHFNHPSFKCPLSSCKSVIKRRSAFRKHLRDKHRLRPTEGEIDEMVWAKEEVQEDPAFLAPRMTRNPVAHSTTLGLLSFSPTPSRSPTPRPAGSSSSSSSSSASLSPMEMLSPYPRHHSALTPDLLSPCSSNSGSPSPTPSITTPYVAPSNLQRDMSPAGMNPHVMDSDGFADSYDLLNSHATDDIPEIKVDDRFVDSILDFGPSDDMYDSAVIGWSSEEPSFFSGTDGSDPFSIAPSSSPLDAIDDQFIHNTAFGGDDFPKAADSASMQGLYYDTIPHSFETAWLQSL</sequence>
<name>A0A4R0RGZ2_9APHY</name>
<evidence type="ECO:0000259" key="10">
    <source>
        <dbReference type="PROSITE" id="PS50157"/>
    </source>
</evidence>
<proteinExistence type="predicted"/>
<reference evidence="11 12" key="1">
    <citation type="submission" date="2018-11" db="EMBL/GenBank/DDBJ databases">
        <title>Genome assembly of Steccherinum ochraceum LE-BIN_3174, the white-rot fungus of the Steccherinaceae family (The Residual Polyporoid clade, Polyporales, Basidiomycota).</title>
        <authorList>
            <person name="Fedorova T.V."/>
            <person name="Glazunova O.A."/>
            <person name="Landesman E.O."/>
            <person name="Moiseenko K.V."/>
            <person name="Psurtseva N.V."/>
            <person name="Savinova O.S."/>
            <person name="Shakhova N.V."/>
            <person name="Tyazhelova T.V."/>
            <person name="Vasina D.V."/>
        </authorList>
    </citation>
    <scope>NUCLEOTIDE SEQUENCE [LARGE SCALE GENOMIC DNA]</scope>
    <source>
        <strain evidence="11 12">LE-BIN_3174</strain>
    </source>
</reference>
<dbReference type="GO" id="GO:0000785">
    <property type="term" value="C:chromatin"/>
    <property type="evidence" value="ECO:0007669"/>
    <property type="project" value="TreeGrafter"/>
</dbReference>
<keyword evidence="4 8" id="KW-0863">Zinc-finger</keyword>
<feature type="compositionally biased region" description="Low complexity" evidence="9">
    <location>
        <begin position="238"/>
        <end position="256"/>
    </location>
</feature>
<comment type="subcellular location">
    <subcellularLocation>
        <location evidence="1">Nucleus</location>
    </subcellularLocation>
</comment>
<dbReference type="Gene3D" id="3.30.160.60">
    <property type="entry name" value="Classic Zinc Finger"/>
    <property type="match status" value="3"/>
</dbReference>
<dbReference type="GO" id="GO:0000981">
    <property type="term" value="F:DNA-binding transcription factor activity, RNA polymerase II-specific"/>
    <property type="evidence" value="ECO:0007669"/>
    <property type="project" value="TreeGrafter"/>
</dbReference>
<organism evidence="11 12">
    <name type="scientific">Steccherinum ochraceum</name>
    <dbReference type="NCBI Taxonomy" id="92696"/>
    <lineage>
        <taxon>Eukaryota</taxon>
        <taxon>Fungi</taxon>
        <taxon>Dikarya</taxon>
        <taxon>Basidiomycota</taxon>
        <taxon>Agaricomycotina</taxon>
        <taxon>Agaricomycetes</taxon>
        <taxon>Polyporales</taxon>
        <taxon>Steccherinaceae</taxon>
        <taxon>Steccherinum</taxon>
    </lineage>
</organism>
<dbReference type="Proteomes" id="UP000292702">
    <property type="component" value="Unassembled WGS sequence"/>
</dbReference>
<keyword evidence="6" id="KW-0238">DNA-binding</keyword>
<dbReference type="OrthoDB" id="654211at2759"/>
<comment type="caution">
    <text evidence="11">The sequence shown here is derived from an EMBL/GenBank/DDBJ whole genome shotgun (WGS) entry which is preliminary data.</text>
</comment>
<evidence type="ECO:0000256" key="3">
    <source>
        <dbReference type="ARBA" id="ARBA00022737"/>
    </source>
</evidence>
<dbReference type="FunFam" id="3.30.160.60:FF:000100">
    <property type="entry name" value="Zinc finger 45-like"/>
    <property type="match status" value="1"/>
</dbReference>
<dbReference type="InterPro" id="IPR013087">
    <property type="entry name" value="Znf_C2H2_type"/>
</dbReference>
<keyword evidence="3" id="KW-0677">Repeat</keyword>
<evidence type="ECO:0000256" key="2">
    <source>
        <dbReference type="ARBA" id="ARBA00022723"/>
    </source>
</evidence>
<accession>A0A4R0RGZ2</accession>
<evidence type="ECO:0000256" key="4">
    <source>
        <dbReference type="ARBA" id="ARBA00022771"/>
    </source>
</evidence>
<evidence type="ECO:0000256" key="1">
    <source>
        <dbReference type="ARBA" id="ARBA00004123"/>
    </source>
</evidence>
<dbReference type="EMBL" id="RWJN01000093">
    <property type="protein sequence ID" value="TCD67561.1"/>
    <property type="molecule type" value="Genomic_DNA"/>
</dbReference>
<evidence type="ECO:0000313" key="11">
    <source>
        <dbReference type="EMBL" id="TCD67561.1"/>
    </source>
</evidence>
<dbReference type="SUPFAM" id="SSF57667">
    <property type="entry name" value="beta-beta-alpha zinc fingers"/>
    <property type="match status" value="2"/>
</dbReference>
<dbReference type="PROSITE" id="PS50157">
    <property type="entry name" value="ZINC_FINGER_C2H2_2"/>
    <property type="match status" value="3"/>
</dbReference>
<dbReference type="PANTHER" id="PTHR14003">
    <property type="entry name" value="TRANSCRIPTIONAL REPRESSOR PROTEIN YY"/>
    <property type="match status" value="1"/>
</dbReference>
<feature type="domain" description="C2H2-type" evidence="10">
    <location>
        <begin position="30"/>
        <end position="57"/>
    </location>
</feature>
<dbReference type="Pfam" id="PF00096">
    <property type="entry name" value="zf-C2H2"/>
    <property type="match status" value="2"/>
</dbReference>
<evidence type="ECO:0000256" key="5">
    <source>
        <dbReference type="ARBA" id="ARBA00022833"/>
    </source>
</evidence>